<comment type="subcellular location">
    <subcellularLocation>
        <location evidence="1">Nucleus</location>
    </subcellularLocation>
</comment>
<reference evidence="7 8" key="1">
    <citation type="journal article" date="2021" name="Nat. Plants">
        <title>The Taxus genome provides insights into paclitaxel biosynthesis.</title>
        <authorList>
            <person name="Xiong X."/>
            <person name="Gou J."/>
            <person name="Liao Q."/>
            <person name="Li Y."/>
            <person name="Zhou Q."/>
            <person name="Bi G."/>
            <person name="Li C."/>
            <person name="Du R."/>
            <person name="Wang X."/>
            <person name="Sun T."/>
            <person name="Guo L."/>
            <person name="Liang H."/>
            <person name="Lu P."/>
            <person name="Wu Y."/>
            <person name="Zhang Z."/>
            <person name="Ro D.K."/>
            <person name="Shang Y."/>
            <person name="Huang S."/>
            <person name="Yan J."/>
        </authorList>
    </citation>
    <scope>NUCLEOTIDE SEQUENCE [LARGE SCALE GENOMIC DNA]</scope>
    <source>
        <strain evidence="7">Ta-2019</strain>
    </source>
</reference>
<dbReference type="PANTHER" id="PTHR31190:SF374">
    <property type="entry name" value="AP2_ERF DOMAIN-CONTAINING PROTEIN"/>
    <property type="match status" value="1"/>
</dbReference>
<proteinExistence type="predicted"/>
<dbReference type="InterPro" id="IPR016177">
    <property type="entry name" value="DNA-bd_dom_sf"/>
</dbReference>
<dbReference type="Pfam" id="PF00847">
    <property type="entry name" value="AP2"/>
    <property type="match status" value="1"/>
</dbReference>
<evidence type="ECO:0000256" key="4">
    <source>
        <dbReference type="ARBA" id="ARBA00023163"/>
    </source>
</evidence>
<dbReference type="SUPFAM" id="SSF54171">
    <property type="entry name" value="DNA-binding domain"/>
    <property type="match status" value="1"/>
</dbReference>
<evidence type="ECO:0000313" key="7">
    <source>
        <dbReference type="EMBL" id="KAH9291007.1"/>
    </source>
</evidence>
<dbReference type="CDD" id="cd00018">
    <property type="entry name" value="AP2"/>
    <property type="match status" value="1"/>
</dbReference>
<dbReference type="PANTHER" id="PTHR31190">
    <property type="entry name" value="DNA-BINDING DOMAIN"/>
    <property type="match status" value="1"/>
</dbReference>
<protein>
    <recommendedName>
        <fullName evidence="6">AP2/ERF domain-containing protein</fullName>
    </recommendedName>
</protein>
<sequence length="312" mass="34855">MSALDQIRYTLLGDSDDHGSISEPFICNETLLGTGNYSSSNSKSCTLEEEKFIQSALVEDCADDSRRETESPKPVSCDRVSRPSLSVNVPPTEFLGWGLKNSVSVKSPFLSDAWAKLPLNENDSEDMVLYGVLKEATQKGWTPFTPKETAPAVPVKRQTIVRHETETHSQQQPRKIGRQYRGVRQRPWGKFAAEIRDSAKQGARAWLGTFETAEAAARAYDRAAYRMRGSKALLNFPLEINTNIGNLPSGVKNENLNRKREREATPVNIEERQCRPKTEGNLFDELLAKMSSPPLTPSGINFFNCTNQLMVN</sequence>
<dbReference type="AlphaFoldDB" id="A0AA38C6N5"/>
<dbReference type="InterPro" id="IPR001471">
    <property type="entry name" value="AP2/ERF_dom"/>
</dbReference>
<dbReference type="OMA" id="HEEMMRG"/>
<evidence type="ECO:0000313" key="8">
    <source>
        <dbReference type="Proteomes" id="UP000824469"/>
    </source>
</evidence>
<evidence type="ECO:0000256" key="1">
    <source>
        <dbReference type="ARBA" id="ARBA00004123"/>
    </source>
</evidence>
<comment type="caution">
    <text evidence="7">The sequence shown here is derived from an EMBL/GenBank/DDBJ whole genome shotgun (WGS) entry which is preliminary data.</text>
</comment>
<keyword evidence="3" id="KW-0238">DNA-binding</keyword>
<gene>
    <name evidence="7" type="ORF">KI387_044136</name>
</gene>
<dbReference type="InterPro" id="IPR044808">
    <property type="entry name" value="ERF_plant"/>
</dbReference>
<evidence type="ECO:0000256" key="2">
    <source>
        <dbReference type="ARBA" id="ARBA00023015"/>
    </source>
</evidence>
<keyword evidence="4" id="KW-0804">Transcription</keyword>
<keyword evidence="2" id="KW-0805">Transcription regulation</keyword>
<evidence type="ECO:0000256" key="5">
    <source>
        <dbReference type="ARBA" id="ARBA00023242"/>
    </source>
</evidence>
<name>A0AA38C6N5_TAXCH</name>
<accession>A0AA38C6N5</accession>
<dbReference type="GO" id="GO:0009873">
    <property type="term" value="P:ethylene-activated signaling pathway"/>
    <property type="evidence" value="ECO:0007669"/>
    <property type="project" value="InterPro"/>
</dbReference>
<dbReference type="GO" id="GO:0003677">
    <property type="term" value="F:DNA binding"/>
    <property type="evidence" value="ECO:0007669"/>
    <property type="project" value="UniProtKB-KW"/>
</dbReference>
<dbReference type="Gene3D" id="3.30.730.10">
    <property type="entry name" value="AP2/ERF domain"/>
    <property type="match status" value="1"/>
</dbReference>
<dbReference type="FunFam" id="3.30.730.10:FF:000001">
    <property type="entry name" value="Ethylene-responsive transcription factor 2"/>
    <property type="match status" value="1"/>
</dbReference>
<evidence type="ECO:0000256" key="3">
    <source>
        <dbReference type="ARBA" id="ARBA00023125"/>
    </source>
</evidence>
<dbReference type="SMART" id="SM00380">
    <property type="entry name" value="AP2"/>
    <property type="match status" value="1"/>
</dbReference>
<dbReference type="EMBL" id="JAHRHJ020003813">
    <property type="protein sequence ID" value="KAH9291007.1"/>
    <property type="molecule type" value="Genomic_DNA"/>
</dbReference>
<organism evidence="7 8">
    <name type="scientific">Taxus chinensis</name>
    <name type="common">Chinese yew</name>
    <name type="synonym">Taxus wallichiana var. chinensis</name>
    <dbReference type="NCBI Taxonomy" id="29808"/>
    <lineage>
        <taxon>Eukaryota</taxon>
        <taxon>Viridiplantae</taxon>
        <taxon>Streptophyta</taxon>
        <taxon>Embryophyta</taxon>
        <taxon>Tracheophyta</taxon>
        <taxon>Spermatophyta</taxon>
        <taxon>Pinopsida</taxon>
        <taxon>Pinidae</taxon>
        <taxon>Conifers II</taxon>
        <taxon>Cupressales</taxon>
        <taxon>Taxaceae</taxon>
        <taxon>Taxus</taxon>
    </lineage>
</organism>
<dbReference type="PRINTS" id="PR00367">
    <property type="entry name" value="ETHRSPELEMNT"/>
</dbReference>
<feature type="domain" description="AP2/ERF" evidence="6">
    <location>
        <begin position="179"/>
        <end position="237"/>
    </location>
</feature>
<keyword evidence="8" id="KW-1185">Reference proteome</keyword>
<dbReference type="InterPro" id="IPR036955">
    <property type="entry name" value="AP2/ERF_dom_sf"/>
</dbReference>
<dbReference type="Proteomes" id="UP000824469">
    <property type="component" value="Unassembled WGS sequence"/>
</dbReference>
<dbReference type="GO" id="GO:0005634">
    <property type="term" value="C:nucleus"/>
    <property type="evidence" value="ECO:0007669"/>
    <property type="project" value="UniProtKB-SubCell"/>
</dbReference>
<evidence type="ECO:0000259" key="6">
    <source>
        <dbReference type="PROSITE" id="PS51032"/>
    </source>
</evidence>
<dbReference type="GO" id="GO:0003700">
    <property type="term" value="F:DNA-binding transcription factor activity"/>
    <property type="evidence" value="ECO:0007669"/>
    <property type="project" value="InterPro"/>
</dbReference>
<dbReference type="PROSITE" id="PS51032">
    <property type="entry name" value="AP2_ERF"/>
    <property type="match status" value="1"/>
</dbReference>
<keyword evidence="5" id="KW-0539">Nucleus</keyword>